<proteinExistence type="inferred from homology"/>
<name>A0ABD3AC81_9GENT</name>
<evidence type="ECO:0000313" key="3">
    <source>
        <dbReference type="EMBL" id="KAL3528075.1"/>
    </source>
</evidence>
<dbReference type="PANTHER" id="PTHR43653:SF1">
    <property type="entry name" value="CYTOCHROME C-TYPE BIOGENESIS PROTEIN CCMF"/>
    <property type="match status" value="1"/>
</dbReference>
<evidence type="ECO:0000256" key="2">
    <source>
        <dbReference type="ARBA" id="ARBA00022748"/>
    </source>
</evidence>
<accession>A0ABD3AC81</accession>
<comment type="similarity">
    <text evidence="1">Belongs to the CcmF/CycK/Ccl1/NrfE/CcsA family.</text>
</comment>
<dbReference type="AlphaFoldDB" id="A0ABD3AC81"/>
<dbReference type="GO" id="GO:0017004">
    <property type="term" value="P:cytochrome complex assembly"/>
    <property type="evidence" value="ECO:0007669"/>
    <property type="project" value="UniProtKB-KW"/>
</dbReference>
<comment type="caution">
    <text evidence="3">The sequence shown here is derived from an EMBL/GenBank/DDBJ whole genome shotgun (WGS) entry which is preliminary data.</text>
</comment>
<gene>
    <name evidence="3" type="ORF">ACH5RR_012731</name>
</gene>
<dbReference type="EMBL" id="JBJUIK010000005">
    <property type="protein sequence ID" value="KAL3528075.1"/>
    <property type="molecule type" value="Genomic_DNA"/>
</dbReference>
<sequence>MGLGLCRLKMRNRTVALYSPPMRKDAAEKNGTLFCSVGCLGSCITSELFTVKFKHVGAKCYPALLLSSNRSLLMLLWRHCFAFSLLWTGALVDTGREQAKRVVCNGKKDTTISPLCWTTSTNTLLRKVTKLADYARAKLRLGVVAERVAKFRSEQDYLGECNKNRLLAAAECFTYAAIHRQSAQGIRA</sequence>
<keyword evidence="4" id="KW-1185">Reference proteome</keyword>
<organism evidence="3 4">
    <name type="scientific">Cinchona calisaya</name>
    <dbReference type="NCBI Taxonomy" id="153742"/>
    <lineage>
        <taxon>Eukaryota</taxon>
        <taxon>Viridiplantae</taxon>
        <taxon>Streptophyta</taxon>
        <taxon>Embryophyta</taxon>
        <taxon>Tracheophyta</taxon>
        <taxon>Spermatophyta</taxon>
        <taxon>Magnoliopsida</taxon>
        <taxon>eudicotyledons</taxon>
        <taxon>Gunneridae</taxon>
        <taxon>Pentapetalae</taxon>
        <taxon>asterids</taxon>
        <taxon>lamiids</taxon>
        <taxon>Gentianales</taxon>
        <taxon>Rubiaceae</taxon>
        <taxon>Cinchonoideae</taxon>
        <taxon>Cinchoneae</taxon>
        <taxon>Cinchona</taxon>
    </lineage>
</organism>
<evidence type="ECO:0000313" key="4">
    <source>
        <dbReference type="Proteomes" id="UP001630127"/>
    </source>
</evidence>
<dbReference type="PANTHER" id="PTHR43653">
    <property type="entry name" value="CYTOCHROME C ASSEMBLY PROTEIN-RELATED"/>
    <property type="match status" value="1"/>
</dbReference>
<protein>
    <submittedName>
        <fullName evidence="3">Uncharacterized protein</fullName>
    </submittedName>
</protein>
<dbReference type="Proteomes" id="UP001630127">
    <property type="component" value="Unassembled WGS sequence"/>
</dbReference>
<dbReference type="InterPro" id="IPR003567">
    <property type="entry name" value="Cyt_c_biogenesis"/>
</dbReference>
<keyword evidence="2" id="KW-0201">Cytochrome c-type biogenesis</keyword>
<evidence type="ECO:0000256" key="1">
    <source>
        <dbReference type="ARBA" id="ARBA00009186"/>
    </source>
</evidence>
<reference evidence="3 4" key="1">
    <citation type="submission" date="2024-11" db="EMBL/GenBank/DDBJ databases">
        <title>A near-complete genome assembly of Cinchona calisaya.</title>
        <authorList>
            <person name="Lian D.C."/>
            <person name="Zhao X.W."/>
            <person name="Wei L."/>
        </authorList>
    </citation>
    <scope>NUCLEOTIDE SEQUENCE [LARGE SCALE GENOMIC DNA]</scope>
    <source>
        <tissue evidence="3">Nenye</tissue>
    </source>
</reference>